<dbReference type="InterPro" id="IPR036390">
    <property type="entry name" value="WH_DNA-bd_sf"/>
</dbReference>
<reference evidence="3 4" key="1">
    <citation type="journal article" date="2014" name="Int. J. Syst. Evol. Microbiol.">
        <title>Description of Galbitalea soli gen. nov., sp. nov., and Frondihabitans sucicola sp. nov.</title>
        <authorList>
            <person name="Kim S.J."/>
            <person name="Lim J.M."/>
            <person name="Ahn J.H."/>
            <person name="Weon H.Y."/>
            <person name="Hamada M."/>
            <person name="Suzuki K."/>
            <person name="Ahn T.Y."/>
            <person name="Kwon S.W."/>
        </authorList>
    </citation>
    <scope>NUCLEOTIDE SEQUENCE [LARGE SCALE GENOMIC DNA]</scope>
    <source>
        <strain evidence="3 4">NBRC 108727</strain>
    </source>
</reference>
<dbReference type="PROSITE" id="PS50943">
    <property type="entry name" value="HTH_CROC1"/>
    <property type="match status" value="1"/>
</dbReference>
<dbReference type="PROSITE" id="PS01125">
    <property type="entry name" value="ROK"/>
    <property type="match status" value="1"/>
</dbReference>
<dbReference type="InterPro" id="IPR043129">
    <property type="entry name" value="ATPase_NBD"/>
</dbReference>
<dbReference type="Gene3D" id="1.10.10.10">
    <property type="entry name" value="Winged helix-like DNA-binding domain superfamily/Winged helix DNA-binding domain"/>
    <property type="match status" value="1"/>
</dbReference>
<dbReference type="InterPro" id="IPR049874">
    <property type="entry name" value="ROK_cs"/>
</dbReference>
<organism evidence="3 4">
    <name type="scientific">Galbitalea soli</name>
    <dbReference type="NCBI Taxonomy" id="1268042"/>
    <lineage>
        <taxon>Bacteria</taxon>
        <taxon>Bacillati</taxon>
        <taxon>Actinomycetota</taxon>
        <taxon>Actinomycetes</taxon>
        <taxon>Micrococcales</taxon>
        <taxon>Microbacteriaceae</taxon>
        <taxon>Galbitalea</taxon>
    </lineage>
</organism>
<dbReference type="PANTHER" id="PTHR18964">
    <property type="entry name" value="ROK (REPRESSOR, ORF, KINASE) FAMILY"/>
    <property type="match status" value="1"/>
</dbReference>
<evidence type="ECO:0000256" key="1">
    <source>
        <dbReference type="ARBA" id="ARBA00006479"/>
    </source>
</evidence>
<comment type="similarity">
    <text evidence="1">Belongs to the ROK (NagC/XylR) family.</text>
</comment>
<sequence length="396" mass="41505">MSMTRATPGSQTSLREANRARIVDAIKRHGGLTQVELAGATGLSPATVSNIVKELTASGVLHTTPSTRSGRRAQHVTLARALGIVAGVHFSQRHMRVALSDVANTVVAEHNMPLAKDHRADNELDKATRLIADMLDSVDAQMDEILAVGIAVPAPVDIATGEISRSGLMRGWDGISIADLMHRRIKRPVYVDNEANLGALAEFRLGAARGRTNVAYLRLGQGIGAGLIINGAVFRGFSSGAGEFGHMTIDEHGPLCRCGNRGCLEAIAGGPAILDSLREGNGPGKLSDVIVHAIAGDPLCTRAIADAARHIGIAAANVVNLIAPERIVVGGELARAGELLLGPLRHSLERSVVMSTDKVADIVQGQLGERAELMGAVLYAIDRATIGGDDYSIPLS</sequence>
<keyword evidence="4" id="KW-1185">Reference proteome</keyword>
<dbReference type="Gene3D" id="3.30.420.40">
    <property type="match status" value="2"/>
</dbReference>
<dbReference type="InterPro" id="IPR036388">
    <property type="entry name" value="WH-like_DNA-bd_sf"/>
</dbReference>
<dbReference type="InterPro" id="IPR001387">
    <property type="entry name" value="Cro/C1-type_HTH"/>
</dbReference>
<proteinExistence type="inferred from homology"/>
<name>A0A7C9PMH1_9MICO</name>
<protein>
    <submittedName>
        <fullName evidence="3">ROK family transcriptional regulator</fullName>
    </submittedName>
</protein>
<evidence type="ECO:0000313" key="3">
    <source>
        <dbReference type="EMBL" id="NEM90729.1"/>
    </source>
</evidence>
<dbReference type="PANTHER" id="PTHR18964:SF173">
    <property type="entry name" value="GLUCOKINASE"/>
    <property type="match status" value="1"/>
</dbReference>
<gene>
    <name evidence="3" type="ORF">G3T37_05105</name>
</gene>
<dbReference type="SUPFAM" id="SSF53067">
    <property type="entry name" value="Actin-like ATPase domain"/>
    <property type="match status" value="1"/>
</dbReference>
<evidence type="ECO:0000259" key="2">
    <source>
        <dbReference type="PROSITE" id="PS50943"/>
    </source>
</evidence>
<dbReference type="Pfam" id="PF00480">
    <property type="entry name" value="ROK"/>
    <property type="match status" value="1"/>
</dbReference>
<dbReference type="InterPro" id="IPR011991">
    <property type="entry name" value="ArsR-like_HTH"/>
</dbReference>
<dbReference type="Pfam" id="PF12802">
    <property type="entry name" value="MarR_2"/>
    <property type="match status" value="1"/>
</dbReference>
<accession>A0A7C9PMH1</accession>
<dbReference type="InterPro" id="IPR000835">
    <property type="entry name" value="HTH_MarR-typ"/>
</dbReference>
<feature type="domain" description="HTH cro/C1-type" evidence="2">
    <location>
        <begin position="22"/>
        <end position="51"/>
    </location>
</feature>
<dbReference type="Proteomes" id="UP000479756">
    <property type="component" value="Unassembled WGS sequence"/>
</dbReference>
<dbReference type="CDD" id="cd00090">
    <property type="entry name" value="HTH_ARSR"/>
    <property type="match status" value="1"/>
</dbReference>
<dbReference type="AlphaFoldDB" id="A0A7C9PMH1"/>
<dbReference type="InterPro" id="IPR000600">
    <property type="entry name" value="ROK"/>
</dbReference>
<evidence type="ECO:0000313" key="4">
    <source>
        <dbReference type="Proteomes" id="UP000479756"/>
    </source>
</evidence>
<dbReference type="EMBL" id="JAAGWZ010000001">
    <property type="protein sequence ID" value="NEM90729.1"/>
    <property type="molecule type" value="Genomic_DNA"/>
</dbReference>
<dbReference type="SUPFAM" id="SSF46785">
    <property type="entry name" value="Winged helix' DNA-binding domain"/>
    <property type="match status" value="1"/>
</dbReference>
<comment type="caution">
    <text evidence="3">The sequence shown here is derived from an EMBL/GenBank/DDBJ whole genome shotgun (WGS) entry which is preliminary data.</text>
</comment>